<dbReference type="SUPFAM" id="SSF51735">
    <property type="entry name" value="NAD(P)-binding Rossmann-fold domains"/>
    <property type="match status" value="1"/>
</dbReference>
<dbReference type="EMBL" id="JAVREZ010000009">
    <property type="protein sequence ID" value="MDT0483564.1"/>
    <property type="molecule type" value="Genomic_DNA"/>
</dbReference>
<dbReference type="PRINTS" id="PR00081">
    <property type="entry name" value="GDHRDH"/>
</dbReference>
<dbReference type="PANTHER" id="PTHR42760">
    <property type="entry name" value="SHORT-CHAIN DEHYDROGENASES/REDUCTASES FAMILY MEMBER"/>
    <property type="match status" value="1"/>
</dbReference>
<dbReference type="PRINTS" id="PR00080">
    <property type="entry name" value="SDRFAMILY"/>
</dbReference>
<dbReference type="InterPro" id="IPR036291">
    <property type="entry name" value="NAD(P)-bd_dom_sf"/>
</dbReference>
<comment type="similarity">
    <text evidence="1">Belongs to the short-chain dehydrogenases/reductases (SDR) family.</text>
</comment>
<gene>
    <name evidence="2" type="ORF">RNB18_25710</name>
</gene>
<sequence length="256" mass="25660">MARFADRVVIVTGAGAPDGIGAAVARGLVAEGARVVLGATSERVHQRAAELGPAAVGVVADLTVDGAADTLVQAALDRWGRHDVLVNNAGMTSVASGWDAGDEVADLSLAGWGTALSRNLTTAFLMCRAVVPIMRAARYGRIVSVGSTTGTVSAMPGQATYTAAKAGLLGLSRALALEVVAYGVTVNVVAPGYVATGSQLEFEAAAAAAGPIGRSATPEEIAACVLFLAHESASFVTGSALVADGGHGLPETWPRP</sequence>
<organism evidence="2 3">
    <name type="scientific">Streptomyces doebereineriae</name>
    <dbReference type="NCBI Taxonomy" id="3075528"/>
    <lineage>
        <taxon>Bacteria</taxon>
        <taxon>Bacillati</taxon>
        <taxon>Actinomycetota</taxon>
        <taxon>Actinomycetes</taxon>
        <taxon>Kitasatosporales</taxon>
        <taxon>Streptomycetaceae</taxon>
        <taxon>Streptomyces</taxon>
    </lineage>
</organism>
<dbReference type="RefSeq" id="WP_311716485.1">
    <property type="nucleotide sequence ID" value="NZ_JAVREZ010000009.1"/>
</dbReference>
<dbReference type="Pfam" id="PF13561">
    <property type="entry name" value="adh_short_C2"/>
    <property type="match status" value="1"/>
</dbReference>
<proteinExistence type="inferred from homology"/>
<dbReference type="InterPro" id="IPR002347">
    <property type="entry name" value="SDR_fam"/>
</dbReference>
<dbReference type="Gene3D" id="3.40.50.720">
    <property type="entry name" value="NAD(P)-binding Rossmann-like Domain"/>
    <property type="match status" value="1"/>
</dbReference>
<dbReference type="Proteomes" id="UP001183824">
    <property type="component" value="Unassembled WGS sequence"/>
</dbReference>
<evidence type="ECO:0000313" key="3">
    <source>
        <dbReference type="Proteomes" id="UP001183824"/>
    </source>
</evidence>
<reference evidence="3" key="1">
    <citation type="submission" date="2023-07" db="EMBL/GenBank/DDBJ databases">
        <title>30 novel species of actinomycetes from the DSMZ collection.</title>
        <authorList>
            <person name="Nouioui I."/>
        </authorList>
    </citation>
    <scope>NUCLEOTIDE SEQUENCE [LARGE SCALE GENOMIC DNA]</scope>
    <source>
        <strain evidence="3">DSM 41640</strain>
    </source>
</reference>
<evidence type="ECO:0000313" key="2">
    <source>
        <dbReference type="EMBL" id="MDT0483564.1"/>
    </source>
</evidence>
<evidence type="ECO:0000256" key="1">
    <source>
        <dbReference type="ARBA" id="ARBA00006484"/>
    </source>
</evidence>
<comment type="caution">
    <text evidence="2">The sequence shown here is derived from an EMBL/GenBank/DDBJ whole genome shotgun (WGS) entry which is preliminary data.</text>
</comment>
<accession>A0ABU2VEB5</accession>
<name>A0ABU2VEB5_9ACTN</name>
<dbReference type="PANTHER" id="PTHR42760:SF129">
    <property type="entry name" value="OXIDOREDUCTASE"/>
    <property type="match status" value="1"/>
</dbReference>
<keyword evidence="3" id="KW-1185">Reference proteome</keyword>
<protein>
    <submittedName>
        <fullName evidence="2">SDR family NAD(P)-dependent oxidoreductase</fullName>
    </submittedName>
</protein>